<dbReference type="InterPro" id="IPR038777">
    <property type="entry name" value="At4g18490-like"/>
</dbReference>
<comment type="caution">
    <text evidence="2">The sequence shown here is derived from an EMBL/GenBank/DDBJ whole genome shotgun (WGS) entry which is preliminary data.</text>
</comment>
<evidence type="ECO:0000313" key="2">
    <source>
        <dbReference type="EMBL" id="KAG2281024.1"/>
    </source>
</evidence>
<dbReference type="PANTHER" id="PTHR36380">
    <property type="entry name" value="BNAA03G58330D PROTEIN"/>
    <property type="match status" value="1"/>
</dbReference>
<proteinExistence type="predicted"/>
<dbReference type="EMBL" id="JAAMPC010000011">
    <property type="protein sequence ID" value="KAG2281024.1"/>
    <property type="molecule type" value="Genomic_DNA"/>
</dbReference>
<name>A0A8X7UJP0_BRACI</name>
<organism evidence="2 3">
    <name type="scientific">Brassica carinata</name>
    <name type="common">Ethiopian mustard</name>
    <name type="synonym">Abyssinian cabbage</name>
    <dbReference type="NCBI Taxonomy" id="52824"/>
    <lineage>
        <taxon>Eukaryota</taxon>
        <taxon>Viridiplantae</taxon>
        <taxon>Streptophyta</taxon>
        <taxon>Embryophyta</taxon>
        <taxon>Tracheophyta</taxon>
        <taxon>Spermatophyta</taxon>
        <taxon>Magnoliopsida</taxon>
        <taxon>eudicotyledons</taxon>
        <taxon>Gunneridae</taxon>
        <taxon>Pentapetalae</taxon>
        <taxon>rosids</taxon>
        <taxon>malvids</taxon>
        <taxon>Brassicales</taxon>
        <taxon>Brassicaceae</taxon>
        <taxon>Brassiceae</taxon>
        <taxon>Brassica</taxon>
    </lineage>
</organism>
<evidence type="ECO:0000256" key="1">
    <source>
        <dbReference type="SAM" id="MobiDB-lite"/>
    </source>
</evidence>
<protein>
    <submittedName>
        <fullName evidence="2">Uncharacterized protein</fullName>
    </submittedName>
</protein>
<keyword evidence="3" id="KW-1185">Reference proteome</keyword>
<dbReference type="PANTHER" id="PTHR36380:SF1">
    <property type="entry name" value="OS01G0755100 PROTEIN"/>
    <property type="match status" value="1"/>
</dbReference>
<sequence>MKDMGFDLGGVFSKLSSFKMDISDFDFSSPVKKTTKTKERLGDFELHSSPRKKANESTTTKSTDFKLQRVHCYKKN</sequence>
<reference evidence="2 3" key="1">
    <citation type="submission" date="2020-02" db="EMBL/GenBank/DDBJ databases">
        <authorList>
            <person name="Ma Q."/>
            <person name="Huang Y."/>
            <person name="Song X."/>
            <person name="Pei D."/>
        </authorList>
    </citation>
    <scope>NUCLEOTIDE SEQUENCE [LARGE SCALE GENOMIC DNA]</scope>
    <source>
        <strain evidence="2">Sxm20200214</strain>
        <tissue evidence="2">Leaf</tissue>
    </source>
</reference>
<dbReference type="Proteomes" id="UP000886595">
    <property type="component" value="Unassembled WGS sequence"/>
</dbReference>
<dbReference type="AlphaFoldDB" id="A0A8X7UJP0"/>
<accession>A0A8X7UJP0</accession>
<gene>
    <name evidence="2" type="ORF">Bca52824_052244</name>
</gene>
<evidence type="ECO:0000313" key="3">
    <source>
        <dbReference type="Proteomes" id="UP000886595"/>
    </source>
</evidence>
<feature type="compositionally biased region" description="Basic and acidic residues" evidence="1">
    <location>
        <begin position="38"/>
        <end position="48"/>
    </location>
</feature>
<dbReference type="OrthoDB" id="602706at2759"/>
<feature type="region of interest" description="Disordered" evidence="1">
    <location>
        <begin position="38"/>
        <end position="62"/>
    </location>
</feature>